<evidence type="ECO:0000313" key="5">
    <source>
        <dbReference type="Proteomes" id="UP000323506"/>
    </source>
</evidence>
<evidence type="ECO:0000256" key="1">
    <source>
        <dbReference type="ARBA" id="ARBA00023121"/>
    </source>
</evidence>
<organism evidence="4 5">
    <name type="scientific">Gossypium darwinii</name>
    <name type="common">Darwin's cotton</name>
    <name type="synonym">Gossypium barbadense var. darwinii</name>
    <dbReference type="NCBI Taxonomy" id="34276"/>
    <lineage>
        <taxon>Eukaryota</taxon>
        <taxon>Viridiplantae</taxon>
        <taxon>Streptophyta</taxon>
        <taxon>Embryophyta</taxon>
        <taxon>Tracheophyta</taxon>
        <taxon>Spermatophyta</taxon>
        <taxon>Magnoliopsida</taxon>
        <taxon>eudicotyledons</taxon>
        <taxon>Gunneridae</taxon>
        <taxon>Pentapetalae</taxon>
        <taxon>rosids</taxon>
        <taxon>malvids</taxon>
        <taxon>Malvales</taxon>
        <taxon>Malvaceae</taxon>
        <taxon>Malvoideae</taxon>
        <taxon>Gossypium</taxon>
    </lineage>
</organism>
<name>A0A5D2B202_GOSDA</name>
<dbReference type="SUPFAM" id="SSF48403">
    <property type="entry name" value="Ankyrin repeat"/>
    <property type="match status" value="1"/>
</dbReference>
<keyword evidence="5" id="KW-1185">Reference proteome</keyword>
<dbReference type="GO" id="GO:0000062">
    <property type="term" value="F:fatty-acyl-CoA binding"/>
    <property type="evidence" value="ECO:0007669"/>
    <property type="project" value="TreeGrafter"/>
</dbReference>
<feature type="region of interest" description="Disordered" evidence="3">
    <location>
        <begin position="45"/>
        <end position="65"/>
    </location>
</feature>
<gene>
    <name evidence="4" type="ORF">ES288_D10G101300v1</name>
</gene>
<proteinExistence type="predicted"/>
<feature type="compositionally biased region" description="Basic and acidic residues" evidence="3">
    <location>
        <begin position="46"/>
        <end position="55"/>
    </location>
</feature>
<dbReference type="PROSITE" id="PS50088">
    <property type="entry name" value="ANK_REPEAT"/>
    <property type="match status" value="1"/>
</dbReference>
<dbReference type="Pfam" id="PF13857">
    <property type="entry name" value="Ank_5"/>
    <property type="match status" value="1"/>
</dbReference>
<dbReference type="EMBL" id="CM017710">
    <property type="protein sequence ID" value="TYG49526.1"/>
    <property type="molecule type" value="Genomic_DNA"/>
</dbReference>
<keyword evidence="2" id="KW-0040">ANK repeat</keyword>
<dbReference type="PANTHER" id="PTHR24119:SF0">
    <property type="entry name" value="ACYL-COA-BINDING DOMAIN-CONTAINING PROTEIN 6"/>
    <property type="match status" value="1"/>
</dbReference>
<protein>
    <submittedName>
        <fullName evidence="4">Uncharacterized protein</fullName>
    </submittedName>
</protein>
<accession>A0A5D2B202</accession>
<reference evidence="4 5" key="1">
    <citation type="submission" date="2019-06" db="EMBL/GenBank/DDBJ databases">
        <title>WGS assembly of Gossypium darwinii.</title>
        <authorList>
            <person name="Chen Z.J."/>
            <person name="Sreedasyam A."/>
            <person name="Ando A."/>
            <person name="Song Q."/>
            <person name="De L."/>
            <person name="Hulse-Kemp A."/>
            <person name="Ding M."/>
            <person name="Ye W."/>
            <person name="Kirkbride R."/>
            <person name="Jenkins J."/>
            <person name="Plott C."/>
            <person name="Lovell J."/>
            <person name="Lin Y.-M."/>
            <person name="Vaughn R."/>
            <person name="Liu B."/>
            <person name="Li W."/>
            <person name="Simpson S."/>
            <person name="Scheffler B."/>
            <person name="Saski C."/>
            <person name="Grover C."/>
            <person name="Hu G."/>
            <person name="Conover J."/>
            <person name="Carlson J."/>
            <person name="Shu S."/>
            <person name="Boston L."/>
            <person name="Williams M."/>
            <person name="Peterson D."/>
            <person name="Mcgee K."/>
            <person name="Jones D."/>
            <person name="Wendel J."/>
            <person name="Stelly D."/>
            <person name="Grimwood J."/>
            <person name="Schmutz J."/>
        </authorList>
    </citation>
    <scope>NUCLEOTIDE SEQUENCE [LARGE SCALE GENOMIC DNA]</scope>
    <source>
        <strain evidence="4">1808015.09</strain>
    </source>
</reference>
<feature type="repeat" description="ANK" evidence="2">
    <location>
        <begin position="22"/>
        <end position="54"/>
    </location>
</feature>
<dbReference type="AlphaFoldDB" id="A0A5D2B202"/>
<dbReference type="Gene3D" id="1.25.40.20">
    <property type="entry name" value="Ankyrin repeat-containing domain"/>
    <property type="match status" value="1"/>
</dbReference>
<keyword evidence="1" id="KW-0446">Lipid-binding</keyword>
<dbReference type="Proteomes" id="UP000323506">
    <property type="component" value="Chromosome D10"/>
</dbReference>
<sequence length="77" mass="8718">MQLILVFNRAVVILDVNAKDNEGQSPLHYAVMCEREDIAKFLVKQNADKDTKDSDGNSPVDLYDSDWPWLQHAGKAE</sequence>
<dbReference type="PANTHER" id="PTHR24119">
    <property type="entry name" value="ACYL-COA-BINDING DOMAIN-CONTAINING PROTEIN 6"/>
    <property type="match status" value="1"/>
</dbReference>
<evidence type="ECO:0000313" key="4">
    <source>
        <dbReference type="EMBL" id="TYG49526.1"/>
    </source>
</evidence>
<dbReference type="PROSITE" id="PS50297">
    <property type="entry name" value="ANK_REP_REGION"/>
    <property type="match status" value="1"/>
</dbReference>
<evidence type="ECO:0000256" key="3">
    <source>
        <dbReference type="SAM" id="MobiDB-lite"/>
    </source>
</evidence>
<dbReference type="SMART" id="SM00248">
    <property type="entry name" value="ANK"/>
    <property type="match status" value="1"/>
</dbReference>
<dbReference type="InterPro" id="IPR036770">
    <property type="entry name" value="Ankyrin_rpt-contain_sf"/>
</dbReference>
<evidence type="ECO:0000256" key="2">
    <source>
        <dbReference type="PROSITE-ProRule" id="PRU00023"/>
    </source>
</evidence>
<dbReference type="InterPro" id="IPR002110">
    <property type="entry name" value="Ankyrin_rpt"/>
</dbReference>